<organism evidence="1 2">
    <name type="scientific">Spiromyces aspiralis</name>
    <dbReference type="NCBI Taxonomy" id="68401"/>
    <lineage>
        <taxon>Eukaryota</taxon>
        <taxon>Fungi</taxon>
        <taxon>Fungi incertae sedis</taxon>
        <taxon>Zoopagomycota</taxon>
        <taxon>Kickxellomycotina</taxon>
        <taxon>Kickxellomycetes</taxon>
        <taxon>Kickxellales</taxon>
        <taxon>Kickxellaceae</taxon>
        <taxon>Spiromyces</taxon>
    </lineage>
</organism>
<evidence type="ECO:0000313" key="2">
    <source>
        <dbReference type="Proteomes" id="UP001145114"/>
    </source>
</evidence>
<protein>
    <submittedName>
        <fullName evidence="1">DNA topoisomerase 1</fullName>
        <ecNumber evidence="1">5.6.2.1</ecNumber>
    </submittedName>
</protein>
<dbReference type="EC" id="5.6.2.1" evidence="1"/>
<proteinExistence type="predicted"/>
<accession>A0ACC1HMT0</accession>
<dbReference type="Proteomes" id="UP001145114">
    <property type="component" value="Unassembled WGS sequence"/>
</dbReference>
<keyword evidence="2" id="KW-1185">Reference proteome</keyword>
<name>A0ACC1HMT0_9FUNG</name>
<comment type="caution">
    <text evidence="1">The sequence shown here is derived from an EMBL/GenBank/DDBJ whole genome shotgun (WGS) entry which is preliminary data.</text>
</comment>
<gene>
    <name evidence="1" type="primary">TOP1_1</name>
    <name evidence="1" type="ORF">EV182_006033</name>
</gene>
<keyword evidence="1" id="KW-0413">Isomerase</keyword>
<evidence type="ECO:0000313" key="1">
    <source>
        <dbReference type="EMBL" id="KAJ1677507.1"/>
    </source>
</evidence>
<dbReference type="EMBL" id="JAMZIH010002349">
    <property type="protein sequence ID" value="KAJ1677507.1"/>
    <property type="molecule type" value="Genomic_DNA"/>
</dbReference>
<sequence>MNAETLAVDKEENKTTATITSRLNYIDPRITIAWCKKHNVPIEKLFSKTLREKFTWAMEVDESWMF</sequence>
<reference evidence="1" key="1">
    <citation type="submission" date="2022-06" db="EMBL/GenBank/DDBJ databases">
        <title>Phylogenomic reconstructions and comparative analyses of Kickxellomycotina fungi.</title>
        <authorList>
            <person name="Reynolds N.K."/>
            <person name="Stajich J.E."/>
            <person name="Barry K."/>
            <person name="Grigoriev I.V."/>
            <person name="Crous P."/>
            <person name="Smith M.E."/>
        </authorList>
    </citation>
    <scope>NUCLEOTIDE SEQUENCE</scope>
    <source>
        <strain evidence="1">RSA 2271</strain>
    </source>
</reference>